<keyword evidence="2" id="KW-0732">Signal</keyword>
<dbReference type="AlphaFoldDB" id="A0A3N1H3H9"/>
<dbReference type="RefSeq" id="WP_123742932.1">
    <property type="nucleotide sequence ID" value="NZ_RJKM01000001.1"/>
</dbReference>
<proteinExistence type="predicted"/>
<dbReference type="OrthoDB" id="3684268at2"/>
<gene>
    <name evidence="3" type="ORF">EDD40_2359</name>
</gene>
<evidence type="ECO:0000313" key="4">
    <source>
        <dbReference type="Proteomes" id="UP000268727"/>
    </source>
</evidence>
<evidence type="ECO:0000313" key="3">
    <source>
        <dbReference type="EMBL" id="ROP37073.1"/>
    </source>
</evidence>
<evidence type="ECO:0000256" key="2">
    <source>
        <dbReference type="SAM" id="SignalP"/>
    </source>
</evidence>
<feature type="region of interest" description="Disordered" evidence="1">
    <location>
        <begin position="298"/>
        <end position="323"/>
    </location>
</feature>
<comment type="caution">
    <text evidence="3">The sequence shown here is derived from an EMBL/GenBank/DDBJ whole genome shotgun (WGS) entry which is preliminary data.</text>
</comment>
<reference evidence="3 4" key="1">
    <citation type="submission" date="2018-11" db="EMBL/GenBank/DDBJ databases">
        <title>Sequencing the genomes of 1000 actinobacteria strains.</title>
        <authorList>
            <person name="Klenk H.-P."/>
        </authorList>
    </citation>
    <scope>NUCLEOTIDE SEQUENCE [LARGE SCALE GENOMIC DNA]</scope>
    <source>
        <strain evidence="3 4">DSM 44231</strain>
    </source>
</reference>
<dbReference type="Proteomes" id="UP000268727">
    <property type="component" value="Unassembled WGS sequence"/>
</dbReference>
<keyword evidence="4" id="KW-1185">Reference proteome</keyword>
<sequence length="334" mass="34769">MPGSARSWKRFAAIGAVAAVALTGVTTPAGAATSTTFGPVTITGVPPLGKKIHLVREMGRIEASMTAGQTAYVYSTLRAYDSGHVNLVDNEVRCAGAGGSNVVVGENIDPAGTANPGRGDITLVNRFLVSATTTGTLSCTLYLRTHSLAEATSSFTVSGTLRFASLQVAEDVNGTAMQTSLPNGNIVVGSDDVYTPVLDRRIGTGHSQVAVIADVEYMSCLPAVCKYSYTTSSARFTLFAHQMNGDAFCSSAEIAQTSVTVNRQTHHKVVPLYTTIPLVPGCDRIYAYVRAEHQGGPTGAIQGQADNLTDETGSAGPGVPQHNSAMTHLFAVPS</sequence>
<evidence type="ECO:0000256" key="1">
    <source>
        <dbReference type="SAM" id="MobiDB-lite"/>
    </source>
</evidence>
<name>A0A3N1H3H9_9PSEU</name>
<organism evidence="3 4">
    <name type="scientific">Saccharothrix texasensis</name>
    <dbReference type="NCBI Taxonomy" id="103734"/>
    <lineage>
        <taxon>Bacteria</taxon>
        <taxon>Bacillati</taxon>
        <taxon>Actinomycetota</taxon>
        <taxon>Actinomycetes</taxon>
        <taxon>Pseudonocardiales</taxon>
        <taxon>Pseudonocardiaceae</taxon>
        <taxon>Saccharothrix</taxon>
    </lineage>
</organism>
<feature type="signal peptide" evidence="2">
    <location>
        <begin position="1"/>
        <end position="31"/>
    </location>
</feature>
<accession>A0A3N1H3H9</accession>
<protein>
    <submittedName>
        <fullName evidence="3">Uncharacterized protein</fullName>
    </submittedName>
</protein>
<feature type="chain" id="PRO_5017925791" evidence="2">
    <location>
        <begin position="32"/>
        <end position="334"/>
    </location>
</feature>
<dbReference type="EMBL" id="RJKM01000001">
    <property type="protein sequence ID" value="ROP37073.1"/>
    <property type="molecule type" value="Genomic_DNA"/>
</dbReference>